<organism evidence="1 2">
    <name type="scientific">Pocillopora damicornis</name>
    <name type="common">Cauliflower coral</name>
    <name type="synonym">Millepora damicornis</name>
    <dbReference type="NCBI Taxonomy" id="46731"/>
    <lineage>
        <taxon>Eukaryota</taxon>
        <taxon>Metazoa</taxon>
        <taxon>Cnidaria</taxon>
        <taxon>Anthozoa</taxon>
        <taxon>Hexacorallia</taxon>
        <taxon>Scleractinia</taxon>
        <taxon>Astrocoeniina</taxon>
        <taxon>Pocilloporidae</taxon>
        <taxon>Pocillopora</taxon>
    </lineage>
</organism>
<protein>
    <submittedName>
        <fullName evidence="1">Uncharacterized protein</fullName>
    </submittedName>
</protein>
<comment type="caution">
    <text evidence="1">The sequence shown here is derived from an EMBL/GenBank/DDBJ whole genome shotgun (WGS) entry which is preliminary data.</text>
</comment>
<accession>A0A3M6UTT5</accession>
<evidence type="ECO:0000313" key="2">
    <source>
        <dbReference type="Proteomes" id="UP000275408"/>
    </source>
</evidence>
<proteinExistence type="predicted"/>
<keyword evidence="2" id="KW-1185">Reference proteome</keyword>
<evidence type="ECO:0000313" key="1">
    <source>
        <dbReference type="EMBL" id="RMX57086.1"/>
    </source>
</evidence>
<gene>
    <name evidence="1" type="ORF">pdam_00008216</name>
</gene>
<reference evidence="1 2" key="1">
    <citation type="journal article" date="2018" name="Sci. Rep.">
        <title>Comparative analysis of the Pocillopora damicornis genome highlights role of immune system in coral evolution.</title>
        <authorList>
            <person name="Cunning R."/>
            <person name="Bay R.A."/>
            <person name="Gillette P."/>
            <person name="Baker A.C."/>
            <person name="Traylor-Knowles N."/>
        </authorList>
    </citation>
    <scope>NUCLEOTIDE SEQUENCE [LARGE SCALE GENOMIC DNA]</scope>
    <source>
        <strain evidence="1">RSMAS</strain>
        <tissue evidence="1">Whole animal</tissue>
    </source>
</reference>
<dbReference type="Proteomes" id="UP000275408">
    <property type="component" value="Unassembled WGS sequence"/>
</dbReference>
<sequence>MALKAGVKVFFNLGQLGASKEGMADKYIDQALDIFSSNVSNKLDPLHHSGQTDYSKWYPINMHSPQVVND</sequence>
<name>A0A3M6UTT5_POCDA</name>
<dbReference type="EMBL" id="RCHS01000744">
    <property type="protein sequence ID" value="RMX57086.1"/>
    <property type="molecule type" value="Genomic_DNA"/>
</dbReference>
<dbReference type="AlphaFoldDB" id="A0A3M6UTT5"/>